<dbReference type="EMBL" id="PXNP01000016">
    <property type="protein sequence ID" value="PSF12188.1"/>
    <property type="molecule type" value="Genomic_DNA"/>
</dbReference>
<dbReference type="OrthoDB" id="9799209at2"/>
<gene>
    <name evidence="9" type="ORF">C7H09_04730</name>
</gene>
<accession>A0A2T1KQ72</accession>
<organism evidence="9 10">
    <name type="scientific">Marinobacter fuscus</name>
    <dbReference type="NCBI Taxonomy" id="2109942"/>
    <lineage>
        <taxon>Bacteria</taxon>
        <taxon>Pseudomonadati</taxon>
        <taxon>Pseudomonadota</taxon>
        <taxon>Gammaproteobacteria</taxon>
        <taxon>Pseudomonadales</taxon>
        <taxon>Marinobacteraceae</taxon>
        <taxon>Marinobacter</taxon>
    </lineage>
</organism>
<keyword evidence="7" id="KW-0997">Cell inner membrane</keyword>
<comment type="caution">
    <text evidence="9">The sequence shown here is derived from an EMBL/GenBank/DDBJ whole genome shotgun (WGS) entry which is preliminary data.</text>
</comment>
<evidence type="ECO:0000256" key="7">
    <source>
        <dbReference type="RuleBase" id="RU369025"/>
    </source>
</evidence>
<keyword evidence="7" id="KW-0406">Ion transport</keyword>
<evidence type="ECO:0000313" key="10">
    <source>
        <dbReference type="Proteomes" id="UP000239866"/>
    </source>
</evidence>
<evidence type="ECO:0000256" key="2">
    <source>
        <dbReference type="ARBA" id="ARBA00008017"/>
    </source>
</evidence>
<evidence type="ECO:0000256" key="4">
    <source>
        <dbReference type="ARBA" id="ARBA00022692"/>
    </source>
</evidence>
<feature type="transmembrane region" description="Helical" evidence="7">
    <location>
        <begin position="110"/>
        <end position="130"/>
    </location>
</feature>
<evidence type="ECO:0000256" key="5">
    <source>
        <dbReference type="ARBA" id="ARBA00022989"/>
    </source>
</evidence>
<reference evidence="9 10" key="1">
    <citation type="submission" date="2018-03" db="EMBL/GenBank/DDBJ databases">
        <title>Marinobacter brunus sp. nov., a marine bacterium of Gamma-proteobacteria isolated from the surface seawater of the South China Sea.</title>
        <authorList>
            <person name="Cheng H."/>
            <person name="Wu Y.-H."/>
            <person name="Xamxidin M."/>
            <person name="Xu X.-W."/>
        </authorList>
    </citation>
    <scope>NUCLEOTIDE SEQUENCE [LARGE SCALE GENOMIC DNA]</scope>
    <source>
        <strain evidence="9 10">NH169-3</strain>
    </source>
</reference>
<dbReference type="Gene3D" id="1.10.287.1260">
    <property type="match status" value="1"/>
</dbReference>
<comment type="similarity">
    <text evidence="2 7">Belongs to the MscS (TC 1.A.23) family.</text>
</comment>
<keyword evidence="3" id="KW-1003">Cell membrane</keyword>
<dbReference type="SUPFAM" id="SSF50182">
    <property type="entry name" value="Sm-like ribonucleoproteins"/>
    <property type="match status" value="1"/>
</dbReference>
<keyword evidence="5 7" id="KW-1133">Transmembrane helix</keyword>
<comment type="function">
    <text evidence="7">Mechanosensitive channel that participates in the regulation of osmotic pressure changes within the cell, opening in response to stretch forces in the membrane lipid bilayer, without the need for other proteins. Contributes to normal resistance to hypoosmotic shock. Forms an ion channel of 1.0 nanosiemens conductance with a slight preference for anions.</text>
</comment>
<dbReference type="PANTHER" id="PTHR30221">
    <property type="entry name" value="SMALL-CONDUCTANCE MECHANOSENSITIVE CHANNEL"/>
    <property type="match status" value="1"/>
</dbReference>
<dbReference type="SUPFAM" id="SSF82861">
    <property type="entry name" value="Mechanosensitive channel protein MscS (YggB), transmembrane region"/>
    <property type="match status" value="1"/>
</dbReference>
<keyword evidence="7" id="KW-0813">Transport</keyword>
<comment type="subcellular location">
    <subcellularLocation>
        <location evidence="7">Cell inner membrane</location>
        <topology evidence="7">Multi-pass membrane protein</topology>
    </subcellularLocation>
    <subcellularLocation>
        <location evidence="1">Cell membrane</location>
        <topology evidence="1">Multi-pass membrane protein</topology>
    </subcellularLocation>
</comment>
<dbReference type="Gene3D" id="2.30.30.60">
    <property type="match status" value="1"/>
</dbReference>
<keyword evidence="6 7" id="KW-0472">Membrane</keyword>
<dbReference type="GO" id="GO:0008381">
    <property type="term" value="F:mechanosensitive monoatomic ion channel activity"/>
    <property type="evidence" value="ECO:0007669"/>
    <property type="project" value="InterPro"/>
</dbReference>
<protein>
    <recommendedName>
        <fullName evidence="7">Small-conductance mechanosensitive channel</fullName>
    </recommendedName>
</protein>
<feature type="domain" description="Mechanosensitive ion channel MscS" evidence="8">
    <location>
        <begin position="128"/>
        <end position="195"/>
    </location>
</feature>
<keyword evidence="7" id="KW-0407">Ion channel</keyword>
<dbReference type="InterPro" id="IPR045275">
    <property type="entry name" value="MscS_archaea/bacteria_type"/>
</dbReference>
<dbReference type="GO" id="GO:0005886">
    <property type="term" value="C:plasma membrane"/>
    <property type="evidence" value="ECO:0007669"/>
    <property type="project" value="UniProtKB-SubCell"/>
</dbReference>
<evidence type="ECO:0000256" key="3">
    <source>
        <dbReference type="ARBA" id="ARBA00022475"/>
    </source>
</evidence>
<dbReference type="InterPro" id="IPR006685">
    <property type="entry name" value="MscS_channel_2nd"/>
</dbReference>
<evidence type="ECO:0000313" key="9">
    <source>
        <dbReference type="EMBL" id="PSF12188.1"/>
    </source>
</evidence>
<dbReference type="Pfam" id="PF00924">
    <property type="entry name" value="MS_channel_2nd"/>
    <property type="match status" value="1"/>
</dbReference>
<dbReference type="Gene3D" id="3.30.70.100">
    <property type="match status" value="1"/>
</dbReference>
<dbReference type="InterPro" id="IPR011014">
    <property type="entry name" value="MscS_channel_TM-2"/>
</dbReference>
<dbReference type="SUPFAM" id="SSF82689">
    <property type="entry name" value="Mechanosensitive channel protein MscS (YggB), C-terminal domain"/>
    <property type="match status" value="1"/>
</dbReference>
<comment type="subunit">
    <text evidence="7">Homoheptamer.</text>
</comment>
<name>A0A2T1KQ72_9GAMM</name>
<dbReference type="InterPro" id="IPR011066">
    <property type="entry name" value="MscS_channel_C_sf"/>
</dbReference>
<dbReference type="AlphaFoldDB" id="A0A2T1KQ72"/>
<evidence type="ECO:0000259" key="8">
    <source>
        <dbReference type="Pfam" id="PF00924"/>
    </source>
</evidence>
<dbReference type="InterPro" id="IPR010920">
    <property type="entry name" value="LSM_dom_sf"/>
</dbReference>
<feature type="transmembrane region" description="Helical" evidence="7">
    <location>
        <begin position="82"/>
        <end position="104"/>
    </location>
</feature>
<evidence type="ECO:0000256" key="6">
    <source>
        <dbReference type="ARBA" id="ARBA00023136"/>
    </source>
</evidence>
<dbReference type="PANTHER" id="PTHR30221:SF1">
    <property type="entry name" value="SMALL-CONDUCTANCE MECHANOSENSITIVE CHANNEL"/>
    <property type="match status" value="1"/>
</dbReference>
<keyword evidence="4 7" id="KW-0812">Transmembrane</keyword>
<sequence>MNRNIQSVVKALSLLSLLILGVIFLGPALKLLPPEHFLAGKEKILRGILLMALVFSVAHLVNRLAVNQLTQRRKGQRPVPKVLLDILKVFLYALAVLIGLPLLLGQDMTGFLTGSGILLAVLGFAIRNVVADTLSGIAIGIEAPFRMGDWVRIENLAQGRVQEIGWRTTRLVSRDETYVILPNSQISKQRITNFSAPKKEYRDQAEFTLPVTVPVAQVRSLMISALADLSWVVDGTAIEVQVARYTPMGITYRVKYWVPKHNEESRCRNEVIDLIDQNLRENNILLQQPYSPCQEQVETAIVTELQ</sequence>
<feature type="transmembrane region" description="Helical" evidence="7">
    <location>
        <begin position="12"/>
        <end position="32"/>
    </location>
</feature>
<proteinExistence type="inferred from homology"/>
<keyword evidence="10" id="KW-1185">Reference proteome</keyword>
<evidence type="ECO:0000256" key="1">
    <source>
        <dbReference type="ARBA" id="ARBA00004651"/>
    </source>
</evidence>
<dbReference type="InterPro" id="IPR023408">
    <property type="entry name" value="MscS_beta-dom_sf"/>
</dbReference>
<dbReference type="Proteomes" id="UP000239866">
    <property type="component" value="Unassembled WGS sequence"/>
</dbReference>
<feature type="transmembrane region" description="Helical" evidence="7">
    <location>
        <begin position="44"/>
        <end position="61"/>
    </location>
</feature>